<evidence type="ECO:0000256" key="9">
    <source>
        <dbReference type="ARBA" id="ARBA00022801"/>
    </source>
</evidence>
<dbReference type="GO" id="GO:0006508">
    <property type="term" value="P:proteolysis"/>
    <property type="evidence" value="ECO:0007669"/>
    <property type="project" value="UniProtKB-KW"/>
</dbReference>
<evidence type="ECO:0000256" key="8">
    <source>
        <dbReference type="ARBA" id="ARBA00022729"/>
    </source>
</evidence>
<evidence type="ECO:0000259" key="13">
    <source>
        <dbReference type="Pfam" id="PF04389"/>
    </source>
</evidence>
<dbReference type="GO" id="GO:0004177">
    <property type="term" value="F:aminopeptidase activity"/>
    <property type="evidence" value="ECO:0007669"/>
    <property type="project" value="UniProtKB-KW"/>
</dbReference>
<dbReference type="STRING" id="1901.BB341_10770"/>
<dbReference type="MEROPS" id="M28.003"/>
<dbReference type="InterPro" id="IPR007484">
    <property type="entry name" value="Peptidase_M28"/>
</dbReference>
<keyword evidence="8 12" id="KW-0732">Signal</keyword>
<evidence type="ECO:0000256" key="5">
    <source>
        <dbReference type="ARBA" id="ARBA00022525"/>
    </source>
</evidence>
<dbReference type="GO" id="GO:0046872">
    <property type="term" value="F:metal ion binding"/>
    <property type="evidence" value="ECO:0007669"/>
    <property type="project" value="UniProtKB-KW"/>
</dbReference>
<evidence type="ECO:0000256" key="3">
    <source>
        <dbReference type="ARBA" id="ARBA00005957"/>
    </source>
</evidence>
<keyword evidence="15" id="KW-1185">Reference proteome</keyword>
<comment type="cofactor">
    <cofactor evidence="1">
        <name>Zn(2+)</name>
        <dbReference type="ChEBI" id="CHEBI:29105"/>
    </cofactor>
</comment>
<proteinExistence type="inferred from homology"/>
<evidence type="ECO:0000313" key="15">
    <source>
        <dbReference type="Proteomes" id="UP000002357"/>
    </source>
</evidence>
<reference evidence="14 15" key="1">
    <citation type="journal article" date="2010" name="Genome Biol. Evol.">
        <title>The sequence of a 1.8-mb bacterial linear plasmid reveals a rich evolutionary reservoir of secondary metabolic pathways.</title>
        <authorList>
            <person name="Medema M.H."/>
            <person name="Trefzer A."/>
            <person name="Kovalchuk A."/>
            <person name="van den Berg M."/>
            <person name="Mueller U."/>
            <person name="Heijne W."/>
            <person name="Wu L."/>
            <person name="Alam M.T."/>
            <person name="Ronning C.M."/>
            <person name="Nierman W.C."/>
            <person name="Bovenberg R.A.L."/>
            <person name="Breitling R."/>
            <person name="Takano E."/>
        </authorList>
    </citation>
    <scope>NUCLEOTIDE SEQUENCE [LARGE SCALE GENOMIC DNA]</scope>
    <source>
        <strain evidence="15">ATCC 27064 / DSM 738 / JCM 4710 / NBRC 13307 / NCIMB 12785 / NRRL 3585 / VKM Ac-602</strain>
    </source>
</reference>
<evidence type="ECO:0000256" key="2">
    <source>
        <dbReference type="ARBA" id="ARBA00004613"/>
    </source>
</evidence>
<dbReference type="AlphaFoldDB" id="B5GWG9"/>
<comment type="similarity">
    <text evidence="3">Belongs to the peptidase M28 family. M28A subfamily.</text>
</comment>
<dbReference type="GO" id="GO:0008235">
    <property type="term" value="F:metalloexopeptidase activity"/>
    <property type="evidence" value="ECO:0007669"/>
    <property type="project" value="InterPro"/>
</dbReference>
<dbReference type="Pfam" id="PF04389">
    <property type="entry name" value="Peptidase_M28"/>
    <property type="match status" value="1"/>
</dbReference>
<keyword evidence="5" id="KW-0964">Secreted</keyword>
<accession>B5GWG9</accession>
<protein>
    <submittedName>
        <fullName evidence="14">Aminopeptidase</fullName>
    </submittedName>
</protein>
<gene>
    <name evidence="14" type="ORF">SCLAV_3585</name>
</gene>
<dbReference type="SUPFAM" id="SSF53187">
    <property type="entry name" value="Zn-dependent exopeptidases"/>
    <property type="match status" value="1"/>
</dbReference>
<evidence type="ECO:0000256" key="10">
    <source>
        <dbReference type="ARBA" id="ARBA00022833"/>
    </source>
</evidence>
<dbReference type="PANTHER" id="PTHR12147:SF26">
    <property type="entry name" value="PEPTIDASE M28 DOMAIN-CONTAINING PROTEIN"/>
    <property type="match status" value="1"/>
</dbReference>
<evidence type="ECO:0000256" key="4">
    <source>
        <dbReference type="ARBA" id="ARBA00011245"/>
    </source>
</evidence>
<dbReference type="FunFam" id="3.40.630.10:FF:000066">
    <property type="entry name" value="M28 family peptidase"/>
    <property type="match status" value="1"/>
</dbReference>
<evidence type="ECO:0000256" key="6">
    <source>
        <dbReference type="ARBA" id="ARBA00022670"/>
    </source>
</evidence>
<keyword evidence="10" id="KW-0862">Zinc</keyword>
<dbReference type="PANTHER" id="PTHR12147">
    <property type="entry name" value="METALLOPEPTIDASE M28 FAMILY MEMBER"/>
    <property type="match status" value="1"/>
</dbReference>
<keyword evidence="9" id="KW-0378">Hydrolase</keyword>
<evidence type="ECO:0000256" key="12">
    <source>
        <dbReference type="SAM" id="SignalP"/>
    </source>
</evidence>
<keyword evidence="14" id="KW-0031">Aminopeptidase</keyword>
<dbReference type="Proteomes" id="UP000002357">
    <property type="component" value="Chromosome"/>
</dbReference>
<feature type="domain" description="Peptidase M28" evidence="13">
    <location>
        <begin position="112"/>
        <end position="317"/>
    </location>
</feature>
<keyword evidence="7" id="KW-0479">Metal-binding</keyword>
<sequence length="323" mass="33305">MKISLPRRTATAAVIALAGLLATTAPAASAVPGAPTAPGTSARALAAPDIPVTNVKAHLTQLQSIATANGGNRAHGRPGYKASVDHLKAKLDAAGFITTVQQFSYLGTTGYNLIADWPGGDPNRVLMAGAHLDSVTAGAGINDNGSGSAGILETALAVAREGFKPAKHLRFAWWGAEELGLIGSRDYVNSLPSTERSKISGYLNFDMIGATNGGYFVYDDDPAIESALKGYLTGIGVATEPDTEGDGRSDHASFKNVGIPVGGLFTGAGRLKTAAQVQKWGGTAGRAFDPCYHRACDTLANIGDTTLDRSSDAIAHAIWTLSN</sequence>
<dbReference type="GO" id="GO:0005576">
    <property type="term" value="C:extracellular region"/>
    <property type="evidence" value="ECO:0007669"/>
    <property type="project" value="UniProtKB-SubCell"/>
</dbReference>
<dbReference type="OrthoDB" id="345880at2"/>
<dbReference type="eggNOG" id="COG2234">
    <property type="taxonomic scope" value="Bacteria"/>
</dbReference>
<dbReference type="InterPro" id="IPR041756">
    <property type="entry name" value="M28_SGAP-like"/>
</dbReference>
<dbReference type="Gene3D" id="3.40.630.10">
    <property type="entry name" value="Zn peptidases"/>
    <property type="match status" value="1"/>
</dbReference>
<comment type="subunit">
    <text evidence="4">Monomer.</text>
</comment>
<dbReference type="CDD" id="cd03876">
    <property type="entry name" value="M28_SGAP_like"/>
    <property type="match status" value="1"/>
</dbReference>
<evidence type="ECO:0000313" key="14">
    <source>
        <dbReference type="EMBL" id="EFG08657.1"/>
    </source>
</evidence>
<keyword evidence="6" id="KW-0645">Protease</keyword>
<evidence type="ECO:0000256" key="7">
    <source>
        <dbReference type="ARBA" id="ARBA00022723"/>
    </source>
</evidence>
<keyword evidence="11" id="KW-1015">Disulfide bond</keyword>
<evidence type="ECO:0000256" key="1">
    <source>
        <dbReference type="ARBA" id="ARBA00001947"/>
    </source>
</evidence>
<name>B5GWG9_STRCL</name>
<organism evidence="14 15">
    <name type="scientific">Streptomyces clavuligerus</name>
    <dbReference type="NCBI Taxonomy" id="1901"/>
    <lineage>
        <taxon>Bacteria</taxon>
        <taxon>Bacillati</taxon>
        <taxon>Actinomycetota</taxon>
        <taxon>Actinomycetes</taxon>
        <taxon>Kitasatosporales</taxon>
        <taxon>Streptomycetaceae</taxon>
        <taxon>Streptomyces</taxon>
    </lineage>
</organism>
<dbReference type="EMBL" id="CM000913">
    <property type="protein sequence ID" value="EFG08657.1"/>
    <property type="molecule type" value="Genomic_DNA"/>
</dbReference>
<dbReference type="KEGG" id="sclf:BB341_10770"/>
<dbReference type="InterPro" id="IPR045175">
    <property type="entry name" value="M28_fam"/>
</dbReference>
<comment type="subcellular location">
    <subcellularLocation>
        <location evidence="2">Secreted</location>
    </subcellularLocation>
</comment>
<feature type="signal peptide" evidence="12">
    <location>
        <begin position="1"/>
        <end position="27"/>
    </location>
</feature>
<feature type="chain" id="PRO_5007910760" evidence="12">
    <location>
        <begin position="28"/>
        <end position="323"/>
    </location>
</feature>
<evidence type="ECO:0000256" key="11">
    <source>
        <dbReference type="ARBA" id="ARBA00023157"/>
    </source>
</evidence>